<protein>
    <submittedName>
        <fullName evidence="1">Protein FAM222B</fullName>
    </submittedName>
</protein>
<dbReference type="Proteomes" id="UP000299084">
    <property type="component" value="Unassembled WGS sequence"/>
</dbReference>
<accession>A0A5N4DXE5</accession>
<keyword evidence="2" id="KW-1185">Reference proteome</keyword>
<dbReference type="PANTHER" id="PTHR16070:SF1">
    <property type="entry name" value="PROTEIN FAM222B"/>
    <property type="match status" value="1"/>
</dbReference>
<organism evidence="1 2">
    <name type="scientific">Camelus dromedarius</name>
    <name type="common">Dromedary</name>
    <name type="synonym">Arabian camel</name>
    <dbReference type="NCBI Taxonomy" id="9838"/>
    <lineage>
        <taxon>Eukaryota</taxon>
        <taxon>Metazoa</taxon>
        <taxon>Chordata</taxon>
        <taxon>Craniata</taxon>
        <taxon>Vertebrata</taxon>
        <taxon>Euteleostomi</taxon>
        <taxon>Mammalia</taxon>
        <taxon>Eutheria</taxon>
        <taxon>Laurasiatheria</taxon>
        <taxon>Artiodactyla</taxon>
        <taxon>Tylopoda</taxon>
        <taxon>Camelidae</taxon>
        <taxon>Camelus</taxon>
    </lineage>
</organism>
<dbReference type="AlphaFoldDB" id="A0A5N4DXE5"/>
<dbReference type="EMBL" id="JWIN03000008">
    <property type="protein sequence ID" value="KAB1275821.1"/>
    <property type="molecule type" value="Genomic_DNA"/>
</dbReference>
<dbReference type="InterPro" id="IPR029340">
    <property type="entry name" value="FAM222"/>
</dbReference>
<sequence length="504" mass="53448">MAALFTIAKTWKQPKFRSEDCKCHARECGLQSWGVSYSKSPAEKQQWPDPGVMSSHESRAQSPNVSDCLMLLACLPGPGDLSFQLLSHSRMNTGLQKFPALQPLPTQAATKAGLLAIVKVPAKSMLEEFDGTRARSLPEAIMNPPEPCATVAPSILPQPQAQALAHQQALQQAQTLADAPPQRLRHPQGIPPPQAPSLRAWATLRPCPNPGPGPPSGPVSQGLQHPPTPLLYGGRKMPDSDDPLNVTGSTSTIALSMAATLQQSQPLDLSCIVQQINQVCQTRAGISTASVCEGQLADPSPSSHSLLINANTQVSTHSVPTPHTHTAALPTAGPVNLPMGISRAPTNQQQLAPLQQICGEASGTPAPGLTGKHVAGRELAGPGFPQELCLAQSFHLKPPWRSQPHPHCQRPGSPTGLPQWSLLPTPVEQPQGLTTSPCGSTVDILQAHPSTVRGLLGPTTEHQNSLMQTVDYLSGDVQQACFREQSLAMLSKAHRAPGNRALIL</sequence>
<evidence type="ECO:0000313" key="2">
    <source>
        <dbReference type="Proteomes" id="UP000299084"/>
    </source>
</evidence>
<proteinExistence type="predicted"/>
<gene>
    <name evidence="1" type="ORF">Cadr_000009949</name>
</gene>
<name>A0A5N4DXE5_CAMDR</name>
<reference evidence="1 2" key="1">
    <citation type="journal article" date="2019" name="Mol. Ecol. Resour.">
        <title>Improving Illumina assemblies with Hi-C and long reads: an example with the North African dromedary.</title>
        <authorList>
            <person name="Elbers J.P."/>
            <person name="Rogers M.F."/>
            <person name="Perelman P.L."/>
            <person name="Proskuryakova A.A."/>
            <person name="Serdyukova N.A."/>
            <person name="Johnson W.E."/>
            <person name="Horin P."/>
            <person name="Corander J."/>
            <person name="Murphy D."/>
            <person name="Burger P.A."/>
        </authorList>
    </citation>
    <scope>NUCLEOTIDE SEQUENCE [LARGE SCALE GENOMIC DNA]</scope>
    <source>
        <strain evidence="1">Drom800</strain>
        <tissue evidence="1">Blood</tissue>
    </source>
</reference>
<dbReference type="PANTHER" id="PTHR16070">
    <property type="entry name" value="PROTEIN FAM222A-RELATED"/>
    <property type="match status" value="1"/>
</dbReference>
<dbReference type="Pfam" id="PF15258">
    <property type="entry name" value="FAM222A"/>
    <property type="match status" value="1"/>
</dbReference>
<evidence type="ECO:0000313" key="1">
    <source>
        <dbReference type="EMBL" id="KAB1275821.1"/>
    </source>
</evidence>
<comment type="caution">
    <text evidence="1">The sequence shown here is derived from an EMBL/GenBank/DDBJ whole genome shotgun (WGS) entry which is preliminary data.</text>
</comment>